<reference evidence="4 5" key="1">
    <citation type="submission" date="2020-08" db="EMBL/GenBank/DDBJ databases">
        <title>Genomic Encyclopedia of Type Strains, Phase IV (KMG-IV): sequencing the most valuable type-strain genomes for metagenomic binning, comparative biology and taxonomic classification.</title>
        <authorList>
            <person name="Goeker M."/>
        </authorList>
    </citation>
    <scope>NUCLEOTIDE SEQUENCE [LARGE SCALE GENOMIC DNA]</scope>
    <source>
        <strain evidence="4 5">DSM 102189</strain>
    </source>
</reference>
<dbReference type="Gene3D" id="3.10.310.50">
    <property type="match status" value="1"/>
</dbReference>
<evidence type="ECO:0000313" key="4">
    <source>
        <dbReference type="EMBL" id="MBB6226205.1"/>
    </source>
</evidence>
<dbReference type="PANTHER" id="PTHR30373:SF2">
    <property type="entry name" value="UPF0603 PROTEIN YGCG"/>
    <property type="match status" value="1"/>
</dbReference>
<sequence length="293" mass="30217">MAGRRPQPGPEWRRKDDERQRNYASESRLSRIALILFAVASLLALVLGIAGEARAQPAFPKLEGRVTDAAGILTPETKARLEGELAALEAATDQQLVVATVPDLMGYEIEEYGYQLGRNWGIGQAESDNGAILLVAPNERKVRIEVGYGLEGVLTDAMTSQVIRRAIIPKFKAGDMAGGIEAGTAELVRLLQLPPEEAAAAALAAKARAEEAEAPNVFAVIMWILIIVIWIFFAVARGGRGRRRGSAVIWGPGIGGGWGGGGGGGGGGGWGGGGGGFGGGGGGFGGGGSSGSW</sequence>
<comment type="caution">
    <text evidence="4">The sequence shown here is derived from an EMBL/GenBank/DDBJ whole genome shotgun (WGS) entry which is preliminary data.</text>
</comment>
<dbReference type="EMBL" id="JACIIV010000002">
    <property type="protein sequence ID" value="MBB6226205.1"/>
    <property type="molecule type" value="Genomic_DNA"/>
</dbReference>
<keyword evidence="5" id="KW-1185">Reference proteome</keyword>
<evidence type="ECO:0000256" key="1">
    <source>
        <dbReference type="SAM" id="MobiDB-lite"/>
    </source>
</evidence>
<keyword evidence="2" id="KW-0812">Transmembrane</keyword>
<protein>
    <recommendedName>
        <fullName evidence="3">TPM domain-containing protein</fullName>
    </recommendedName>
</protein>
<gene>
    <name evidence="4" type="ORF">FHS79_000358</name>
</gene>
<dbReference type="RefSeq" id="WP_184194457.1">
    <property type="nucleotide sequence ID" value="NZ_JACIIV010000002.1"/>
</dbReference>
<dbReference type="Proteomes" id="UP000538147">
    <property type="component" value="Unassembled WGS sequence"/>
</dbReference>
<dbReference type="AlphaFoldDB" id="A0A841L8N8"/>
<dbReference type="InterPro" id="IPR007621">
    <property type="entry name" value="TPM_dom"/>
</dbReference>
<dbReference type="PANTHER" id="PTHR30373">
    <property type="entry name" value="UPF0603 PROTEIN YGCG"/>
    <property type="match status" value="1"/>
</dbReference>
<evidence type="ECO:0000313" key="5">
    <source>
        <dbReference type="Proteomes" id="UP000538147"/>
    </source>
</evidence>
<dbReference type="Pfam" id="PF04536">
    <property type="entry name" value="TPM_phosphatase"/>
    <property type="match status" value="1"/>
</dbReference>
<feature type="domain" description="TPM" evidence="3">
    <location>
        <begin position="66"/>
        <end position="189"/>
    </location>
</feature>
<proteinExistence type="predicted"/>
<feature type="transmembrane region" description="Helical" evidence="2">
    <location>
        <begin position="217"/>
        <end position="236"/>
    </location>
</feature>
<evidence type="ECO:0000259" key="3">
    <source>
        <dbReference type="Pfam" id="PF04536"/>
    </source>
</evidence>
<organism evidence="4 5">
    <name type="scientific">Polymorphobacter multimanifer</name>
    <dbReference type="NCBI Taxonomy" id="1070431"/>
    <lineage>
        <taxon>Bacteria</taxon>
        <taxon>Pseudomonadati</taxon>
        <taxon>Pseudomonadota</taxon>
        <taxon>Alphaproteobacteria</taxon>
        <taxon>Sphingomonadales</taxon>
        <taxon>Sphingosinicellaceae</taxon>
        <taxon>Polymorphobacter</taxon>
    </lineage>
</organism>
<keyword evidence="2" id="KW-0472">Membrane</keyword>
<evidence type="ECO:0000256" key="2">
    <source>
        <dbReference type="SAM" id="Phobius"/>
    </source>
</evidence>
<feature type="region of interest" description="Disordered" evidence="1">
    <location>
        <begin position="1"/>
        <end position="20"/>
    </location>
</feature>
<name>A0A841L8N8_9SPHN</name>
<accession>A0A841L8N8</accession>
<feature type="compositionally biased region" description="Basic and acidic residues" evidence="1">
    <location>
        <begin position="11"/>
        <end position="20"/>
    </location>
</feature>
<keyword evidence="2" id="KW-1133">Transmembrane helix</keyword>